<dbReference type="PROSITE" id="PS00868">
    <property type="entry name" value="CYS_MET_METAB_PP"/>
    <property type="match status" value="1"/>
</dbReference>
<reference evidence="10 11" key="1">
    <citation type="journal article" date="2012" name="J. Bacteriol.">
        <title>Genome Sequence of Nitratireductor indicus Type Strain C115.</title>
        <authorList>
            <person name="Lai Q."/>
            <person name="Li G."/>
            <person name="Yu Z."/>
            <person name="Shao Z."/>
        </authorList>
    </citation>
    <scope>NUCLEOTIDE SEQUENCE [LARGE SCALE GENOMIC DNA]</scope>
    <source>
        <strain evidence="10 11">C115</strain>
    </source>
</reference>
<evidence type="ECO:0000256" key="2">
    <source>
        <dbReference type="ARBA" id="ARBA00008667"/>
    </source>
</evidence>
<evidence type="ECO:0000256" key="1">
    <source>
        <dbReference type="ARBA" id="ARBA00001933"/>
    </source>
</evidence>
<dbReference type="AlphaFoldDB" id="K2MY35"/>
<dbReference type="PATRIC" id="fig|1231190.3.peg.4633"/>
<keyword evidence="6 10" id="KW-0456">Lyase</keyword>
<dbReference type="STRING" id="721133.SAMN05216176_1179"/>
<dbReference type="Proteomes" id="UP000007374">
    <property type="component" value="Unassembled WGS sequence"/>
</dbReference>
<dbReference type="OrthoDB" id="9805807at2"/>
<dbReference type="InterPro" id="IPR015421">
    <property type="entry name" value="PyrdxlP-dep_Trfase_major"/>
</dbReference>
<dbReference type="RefSeq" id="WP_009452719.1">
    <property type="nucleotide sequence ID" value="NZ_AMSI01000024.1"/>
</dbReference>
<dbReference type="GO" id="GO:0009086">
    <property type="term" value="P:methionine biosynthetic process"/>
    <property type="evidence" value="ECO:0007669"/>
    <property type="project" value="UniProtKB-ARBA"/>
</dbReference>
<dbReference type="InterPro" id="IPR054542">
    <property type="entry name" value="Cys_met_metab_PP"/>
</dbReference>
<proteinExistence type="inferred from homology"/>
<gene>
    <name evidence="10" type="ORF">NA8A_22446</name>
</gene>
<dbReference type="PIRSF" id="PIRSF001434">
    <property type="entry name" value="CGS"/>
    <property type="match status" value="1"/>
</dbReference>
<dbReference type="EC" id="4.4.1.11" evidence="3"/>
<dbReference type="GO" id="GO:0030170">
    <property type="term" value="F:pyridoxal phosphate binding"/>
    <property type="evidence" value="ECO:0007669"/>
    <property type="project" value="InterPro"/>
</dbReference>
<comment type="caution">
    <text evidence="10">The sequence shown here is derived from an EMBL/GenBank/DDBJ whole genome shotgun (WGS) entry which is preliminary data.</text>
</comment>
<dbReference type="GO" id="GO:0018826">
    <property type="term" value="F:methionine gamma-lyase activity"/>
    <property type="evidence" value="ECO:0007669"/>
    <property type="project" value="UniProtKB-EC"/>
</dbReference>
<dbReference type="SUPFAM" id="SSF53383">
    <property type="entry name" value="PLP-dependent transferases"/>
    <property type="match status" value="1"/>
</dbReference>
<name>K2MY35_9HYPH</name>
<feature type="modified residue" description="N6-(pyridoxal phosphate)lysine" evidence="8">
    <location>
        <position position="211"/>
    </location>
</feature>
<evidence type="ECO:0000256" key="9">
    <source>
        <dbReference type="RuleBase" id="RU362118"/>
    </source>
</evidence>
<dbReference type="CDD" id="cd00614">
    <property type="entry name" value="CGS_like"/>
    <property type="match status" value="1"/>
</dbReference>
<dbReference type="NCBIfam" id="TIGR01328">
    <property type="entry name" value="met_gam_lyase"/>
    <property type="match status" value="1"/>
</dbReference>
<evidence type="ECO:0000256" key="3">
    <source>
        <dbReference type="ARBA" id="ARBA00012222"/>
    </source>
</evidence>
<evidence type="ECO:0000313" key="11">
    <source>
        <dbReference type="Proteomes" id="UP000007374"/>
    </source>
</evidence>
<comment type="cofactor">
    <cofactor evidence="1 9">
        <name>pyridoxal 5'-phosphate</name>
        <dbReference type="ChEBI" id="CHEBI:597326"/>
    </cofactor>
</comment>
<sequence length="415" mass="44219">MPKTAHKPGFATRAIHHAYDPALYHGALNPPVFLTSTFGFDSVQTGADRFAGEAEGFIYSRVGNPTVSILESRLASLEEGEAALATSSGMGAISAVIWSLVGSGDEILADKTLYGCTFGLLEHHIHRFGITARFVDMTNPENLRAAISPRTRMVITESPSNPNMRLADIAVVAEICRQAGALLVVDNTYCTPYLQRPLGLGADIVVHSATKYLGGHGDLIAGAVVASREHIDLIRSTGIKELNGACISAFDAFLVLRGLKTLNLRMDRHCATAARLAHDLEAHPAVEHVFYPGLDSHPQKALAERQMRAMGGMIALELKGGLSAGRAFMDGVGLATRAVSLGDAETLIQHPASMTHATYSPEERAKHGFTDGLIRLSVGLEDYEDIRNDLIGALDQLGGAATATQPVAVRDTVHA</sequence>
<protein>
    <recommendedName>
        <fullName evidence="4">L-methionine gamma-lyase</fullName>
        <ecNumber evidence="3">4.4.1.11</ecNumber>
    </recommendedName>
</protein>
<dbReference type="EMBL" id="AMSI01000024">
    <property type="protein sequence ID" value="EKF40108.1"/>
    <property type="molecule type" value="Genomic_DNA"/>
</dbReference>
<keyword evidence="11" id="KW-1185">Reference proteome</keyword>
<dbReference type="InterPro" id="IPR015424">
    <property type="entry name" value="PyrdxlP-dep_Trfase"/>
</dbReference>
<dbReference type="Gene3D" id="3.90.1150.10">
    <property type="entry name" value="Aspartate Aminotransferase, domain 1"/>
    <property type="match status" value="1"/>
</dbReference>
<evidence type="ECO:0000256" key="5">
    <source>
        <dbReference type="ARBA" id="ARBA00022898"/>
    </source>
</evidence>
<dbReference type="InterPro" id="IPR015422">
    <property type="entry name" value="PyrdxlP-dep_Trfase_small"/>
</dbReference>
<dbReference type="GO" id="GO:0019346">
    <property type="term" value="P:transsulfuration"/>
    <property type="evidence" value="ECO:0007669"/>
    <property type="project" value="InterPro"/>
</dbReference>
<dbReference type="InterPro" id="IPR000277">
    <property type="entry name" value="Cys/Met-Metab_PyrdxlP-dep_enz"/>
</dbReference>
<dbReference type="PANTHER" id="PTHR11808:SF80">
    <property type="entry name" value="CYSTATHIONINE GAMMA-LYASE"/>
    <property type="match status" value="1"/>
</dbReference>
<evidence type="ECO:0000256" key="6">
    <source>
        <dbReference type="ARBA" id="ARBA00023239"/>
    </source>
</evidence>
<dbReference type="Gene3D" id="3.40.640.10">
    <property type="entry name" value="Type I PLP-dependent aspartate aminotransferase-like (Major domain)"/>
    <property type="match status" value="1"/>
</dbReference>
<dbReference type="FunFam" id="3.40.640.10:FF:000046">
    <property type="entry name" value="Cystathionine gamma-lyase"/>
    <property type="match status" value="1"/>
</dbReference>
<evidence type="ECO:0000313" key="10">
    <source>
        <dbReference type="EMBL" id="EKF40108.1"/>
    </source>
</evidence>
<dbReference type="Pfam" id="PF01053">
    <property type="entry name" value="Cys_Met_Meta_PP"/>
    <property type="match status" value="1"/>
</dbReference>
<dbReference type="eggNOG" id="COG0626">
    <property type="taxonomic scope" value="Bacteria"/>
</dbReference>
<dbReference type="InterPro" id="IPR006237">
    <property type="entry name" value="L-Met_gamma_lys"/>
</dbReference>
<keyword evidence="5 8" id="KW-0663">Pyridoxal phosphate</keyword>
<evidence type="ECO:0000256" key="8">
    <source>
        <dbReference type="PIRSR" id="PIRSR001434-2"/>
    </source>
</evidence>
<comment type="similarity">
    <text evidence="2">Belongs to the trans-sulfuration enzymes family. L-methionine gamma-lyase subfamily.</text>
</comment>
<accession>K2MY35</accession>
<evidence type="ECO:0000256" key="4">
    <source>
        <dbReference type="ARBA" id="ARBA00019040"/>
    </source>
</evidence>
<organism evidence="10 11">
    <name type="scientific">Nitratireductor indicus C115</name>
    <dbReference type="NCBI Taxonomy" id="1231190"/>
    <lineage>
        <taxon>Bacteria</taxon>
        <taxon>Pseudomonadati</taxon>
        <taxon>Pseudomonadota</taxon>
        <taxon>Alphaproteobacteria</taxon>
        <taxon>Hyphomicrobiales</taxon>
        <taxon>Phyllobacteriaceae</taxon>
        <taxon>Nitratireductor</taxon>
    </lineage>
</organism>
<dbReference type="PANTHER" id="PTHR11808">
    <property type="entry name" value="TRANS-SULFURATION ENZYME FAMILY MEMBER"/>
    <property type="match status" value="1"/>
</dbReference>
<dbReference type="FunFam" id="3.90.1150.10:FF:000033">
    <property type="entry name" value="Cystathionine gamma-synthase"/>
    <property type="match status" value="1"/>
</dbReference>
<dbReference type="GO" id="GO:0005737">
    <property type="term" value="C:cytoplasm"/>
    <property type="evidence" value="ECO:0007669"/>
    <property type="project" value="TreeGrafter"/>
</dbReference>
<evidence type="ECO:0000256" key="7">
    <source>
        <dbReference type="ARBA" id="ARBA00049180"/>
    </source>
</evidence>
<comment type="catalytic activity">
    <reaction evidence="7">
        <text>L-methionine + H2O = methanethiol + 2-oxobutanoate + NH4(+)</text>
        <dbReference type="Rhea" id="RHEA:23800"/>
        <dbReference type="ChEBI" id="CHEBI:15377"/>
        <dbReference type="ChEBI" id="CHEBI:16007"/>
        <dbReference type="ChEBI" id="CHEBI:16763"/>
        <dbReference type="ChEBI" id="CHEBI:28938"/>
        <dbReference type="ChEBI" id="CHEBI:57844"/>
        <dbReference type="EC" id="4.4.1.11"/>
    </reaction>
</comment>